<dbReference type="PANTHER" id="PTHR35596:SF1">
    <property type="entry name" value="MICROBIAL-TYPE PARG CATALYTIC DOMAIN-CONTAINING PROTEIN"/>
    <property type="match status" value="1"/>
</dbReference>
<evidence type="ECO:0000313" key="2">
    <source>
        <dbReference type="Proteomes" id="UP000030671"/>
    </source>
</evidence>
<dbReference type="NCBIfam" id="TIGR02452">
    <property type="entry name" value="TIGR02452 family protein"/>
    <property type="match status" value="1"/>
</dbReference>
<keyword evidence="2" id="KW-1185">Reference proteome</keyword>
<dbReference type="AlphaFoldDB" id="W4JP13"/>
<dbReference type="HOGENOM" id="CLU_1510816_0_0_1"/>
<dbReference type="RefSeq" id="XP_009553282.1">
    <property type="nucleotide sequence ID" value="XM_009554987.1"/>
</dbReference>
<dbReference type="OrthoDB" id="9985428at2759"/>
<protein>
    <submittedName>
        <fullName evidence="1">Uncharacterized protein</fullName>
    </submittedName>
</protein>
<sequence>MIYSPAVTVFRSDDGGWIEPYKIDVVTSPAVNAGVVRRGAGANVEGEIARVTKERMSGVLYLFEQSSVRDLVLGSFRTGVFRNDVWVVARLDGYSCRRWRGVQGFIRSRRLCYPRLGDLRRVPKDFQGRPQRYLNCHGHFSSSPSSRVYPWLHTGLVGRNMTLTLTLRPWLLGSFLVM</sequence>
<dbReference type="EMBL" id="KI925467">
    <property type="protein sequence ID" value="ETW74805.1"/>
    <property type="molecule type" value="Genomic_DNA"/>
</dbReference>
<dbReference type="KEGG" id="hir:HETIRDRAFT_482600"/>
<gene>
    <name evidence="1" type="ORF">HETIRDRAFT_482600</name>
</gene>
<proteinExistence type="predicted"/>
<organism evidence="1 2">
    <name type="scientific">Heterobasidion irregulare (strain TC 32-1)</name>
    <dbReference type="NCBI Taxonomy" id="747525"/>
    <lineage>
        <taxon>Eukaryota</taxon>
        <taxon>Fungi</taxon>
        <taxon>Dikarya</taxon>
        <taxon>Basidiomycota</taxon>
        <taxon>Agaricomycotina</taxon>
        <taxon>Agaricomycetes</taxon>
        <taxon>Russulales</taxon>
        <taxon>Bondarzewiaceae</taxon>
        <taxon>Heterobasidion</taxon>
        <taxon>Heterobasidion annosum species complex</taxon>
    </lineage>
</organism>
<dbReference type="InterPro" id="IPR012664">
    <property type="entry name" value="CHP02452"/>
</dbReference>
<dbReference type="InterPro" id="IPR043472">
    <property type="entry name" value="Macro_dom-like"/>
</dbReference>
<dbReference type="GeneID" id="20678037"/>
<dbReference type="Gene3D" id="3.40.220.10">
    <property type="entry name" value="Leucine Aminopeptidase, subunit E, domain 1"/>
    <property type="match status" value="1"/>
</dbReference>
<accession>W4JP13</accession>
<dbReference type="Proteomes" id="UP000030671">
    <property type="component" value="Unassembled WGS sequence"/>
</dbReference>
<name>W4JP13_HETIT</name>
<reference evidence="1 2" key="1">
    <citation type="journal article" date="2012" name="New Phytol.">
        <title>Insight into trade-off between wood decay and parasitism from the genome of a fungal forest pathogen.</title>
        <authorList>
            <person name="Olson A."/>
            <person name="Aerts A."/>
            <person name="Asiegbu F."/>
            <person name="Belbahri L."/>
            <person name="Bouzid O."/>
            <person name="Broberg A."/>
            <person name="Canback B."/>
            <person name="Coutinho P.M."/>
            <person name="Cullen D."/>
            <person name="Dalman K."/>
            <person name="Deflorio G."/>
            <person name="van Diepen L.T."/>
            <person name="Dunand C."/>
            <person name="Duplessis S."/>
            <person name="Durling M."/>
            <person name="Gonthier P."/>
            <person name="Grimwood J."/>
            <person name="Fossdal C.G."/>
            <person name="Hansson D."/>
            <person name="Henrissat B."/>
            <person name="Hietala A."/>
            <person name="Himmelstrand K."/>
            <person name="Hoffmeister D."/>
            <person name="Hogberg N."/>
            <person name="James T.Y."/>
            <person name="Karlsson M."/>
            <person name="Kohler A."/>
            <person name="Kues U."/>
            <person name="Lee Y.H."/>
            <person name="Lin Y.C."/>
            <person name="Lind M."/>
            <person name="Lindquist E."/>
            <person name="Lombard V."/>
            <person name="Lucas S."/>
            <person name="Lunden K."/>
            <person name="Morin E."/>
            <person name="Murat C."/>
            <person name="Park J."/>
            <person name="Raffaello T."/>
            <person name="Rouze P."/>
            <person name="Salamov A."/>
            <person name="Schmutz J."/>
            <person name="Solheim H."/>
            <person name="Stahlberg J."/>
            <person name="Velez H."/>
            <person name="de Vries R.P."/>
            <person name="Wiebenga A."/>
            <person name="Woodward S."/>
            <person name="Yakovlev I."/>
            <person name="Garbelotto M."/>
            <person name="Martin F."/>
            <person name="Grigoriev I.V."/>
            <person name="Stenlid J."/>
        </authorList>
    </citation>
    <scope>NUCLEOTIDE SEQUENCE [LARGE SCALE GENOMIC DNA]</scope>
    <source>
        <strain evidence="1 2">TC 32-1</strain>
    </source>
</reference>
<dbReference type="InParanoid" id="W4JP13"/>
<dbReference type="PANTHER" id="PTHR35596">
    <property type="entry name" value="DUF2263 DOMAIN-CONTAINING PROTEIN"/>
    <property type="match status" value="1"/>
</dbReference>
<evidence type="ECO:0000313" key="1">
    <source>
        <dbReference type="EMBL" id="ETW74805.1"/>
    </source>
</evidence>
<dbReference type="STRING" id="747525.W4JP13"/>